<evidence type="ECO:0000313" key="2">
    <source>
        <dbReference type="Proteomes" id="UP000184404"/>
    </source>
</evidence>
<evidence type="ECO:0000313" key="1">
    <source>
        <dbReference type="EMBL" id="SHE33186.1"/>
    </source>
</evidence>
<keyword evidence="2" id="KW-1185">Reference proteome</keyword>
<organism evidence="1 2">
    <name type="scientific">Schwartzia succinivorans DSM 10502</name>
    <dbReference type="NCBI Taxonomy" id="1123243"/>
    <lineage>
        <taxon>Bacteria</taxon>
        <taxon>Bacillati</taxon>
        <taxon>Bacillota</taxon>
        <taxon>Negativicutes</taxon>
        <taxon>Selenomonadales</taxon>
        <taxon>Selenomonadaceae</taxon>
        <taxon>Schwartzia</taxon>
    </lineage>
</organism>
<dbReference type="EMBL" id="FQUG01000002">
    <property type="protein sequence ID" value="SHE33186.1"/>
    <property type="molecule type" value="Genomic_DNA"/>
</dbReference>
<dbReference type="AlphaFoldDB" id="A0A1M4SLW2"/>
<sequence length="425" mass="49062">MLSRKTRSQIIELIETVRGGLVCQNTKERAAMLDECIAALSVSEDVCGTELPAERFEQYKDTMDTVKTAMLQLKADPEAEEIVTLSLQLMGWLLEQLKNEPVKKEIVFLPYKASMWDSLESIWKAAYEDKEHCNTYVIPIPYAELVQDAQGQLALHSWHCDINEMPDYVPVIDNETVNLEEMHPDVIYIHNPYDNTNYVTSVDLRYYSSELKKYTDKLIYVPYFVVVGGQLDPDFATKPGVINADHVIVQDENIKEQYEKYYPGGNPPKGKFLALGSPKFDKVMTSKREDYTLPKEWQEIVKDKKIVLYNTSVGTALRHTEKICDKLRFVFDVFKGRNDAALWWRPHPLMESTLRSMRPEVLEEYEALKNQYIKEGWGIYDDTADLDRAIICSDAYYGDISSVVELYKKTKKPIMIQNMELVGIR</sequence>
<keyword evidence="1" id="KW-0808">Transferase</keyword>
<dbReference type="GO" id="GO:0016020">
    <property type="term" value="C:membrane"/>
    <property type="evidence" value="ECO:0007669"/>
    <property type="project" value="InterPro"/>
</dbReference>
<dbReference type="RefSeq" id="WP_072934305.1">
    <property type="nucleotide sequence ID" value="NZ_FQUG01000002.1"/>
</dbReference>
<dbReference type="GO" id="GO:0047355">
    <property type="term" value="F:CDP-glycerol glycerophosphotransferase activity"/>
    <property type="evidence" value="ECO:0007669"/>
    <property type="project" value="InterPro"/>
</dbReference>
<accession>A0A1M4SLW2</accession>
<reference evidence="1 2" key="1">
    <citation type="submission" date="2016-11" db="EMBL/GenBank/DDBJ databases">
        <authorList>
            <person name="Jaros S."/>
            <person name="Januszkiewicz K."/>
            <person name="Wedrychowicz H."/>
        </authorList>
    </citation>
    <scope>NUCLEOTIDE SEQUENCE [LARGE SCALE GENOMIC DNA]</scope>
    <source>
        <strain evidence="1 2">DSM 10502</strain>
    </source>
</reference>
<gene>
    <name evidence="1" type="ORF">SAMN02745190_00180</name>
</gene>
<name>A0A1M4SLW2_9FIRM</name>
<dbReference type="OrthoDB" id="1662110at2"/>
<dbReference type="STRING" id="1123243.SAMN02745190_00180"/>
<dbReference type="Pfam" id="PF04464">
    <property type="entry name" value="Glyphos_transf"/>
    <property type="match status" value="1"/>
</dbReference>
<proteinExistence type="predicted"/>
<dbReference type="Proteomes" id="UP000184404">
    <property type="component" value="Unassembled WGS sequence"/>
</dbReference>
<dbReference type="InterPro" id="IPR007554">
    <property type="entry name" value="Glycerophosphate_synth"/>
</dbReference>
<protein>
    <submittedName>
        <fullName evidence="1">CDP-Glycerol:Poly(Glycerophosphate) glycerophosphotransferase</fullName>
    </submittedName>
</protein>